<keyword evidence="2" id="KW-1185">Reference proteome</keyword>
<dbReference type="Proteomes" id="UP000735302">
    <property type="component" value="Unassembled WGS sequence"/>
</dbReference>
<evidence type="ECO:0000313" key="1">
    <source>
        <dbReference type="EMBL" id="GFO44121.1"/>
    </source>
</evidence>
<proteinExistence type="predicted"/>
<evidence type="ECO:0000313" key="2">
    <source>
        <dbReference type="Proteomes" id="UP000735302"/>
    </source>
</evidence>
<dbReference type="AlphaFoldDB" id="A0AAV4DIZ2"/>
<dbReference type="InterPro" id="IPR036397">
    <property type="entry name" value="RNaseH_sf"/>
</dbReference>
<sequence>MTVCQTLDVHQLFPQAFSNFVLGGIKRVYRSITERLTPFLNNSKTNWDSVLGTITFSINISVYSTTGYSPFMVLYGQEPQFPLTASLSQNSVLSDTSEFRHYMNNQQRKLDMIRQDKPFPNIQLDRCKKVDVRANKPSFVFSSDDFRPLATTRAEIPQVQDLPAISPDLSAGNPSHVPAVRSSARLQSKNPCPTSLCLTMPCLKTVTFVTKSRVIGQKASGNTIYCLVSFKE</sequence>
<dbReference type="EMBL" id="BLXT01007928">
    <property type="protein sequence ID" value="GFO44121.1"/>
    <property type="molecule type" value="Genomic_DNA"/>
</dbReference>
<name>A0AAV4DIZ2_9GAST</name>
<reference evidence="1 2" key="1">
    <citation type="journal article" date="2021" name="Elife">
        <title>Chloroplast acquisition without the gene transfer in kleptoplastic sea slugs, Plakobranchus ocellatus.</title>
        <authorList>
            <person name="Maeda T."/>
            <person name="Takahashi S."/>
            <person name="Yoshida T."/>
            <person name="Shimamura S."/>
            <person name="Takaki Y."/>
            <person name="Nagai Y."/>
            <person name="Toyoda A."/>
            <person name="Suzuki Y."/>
            <person name="Arimoto A."/>
            <person name="Ishii H."/>
            <person name="Satoh N."/>
            <person name="Nishiyama T."/>
            <person name="Hasebe M."/>
            <person name="Maruyama T."/>
            <person name="Minagawa J."/>
            <person name="Obokata J."/>
            <person name="Shigenobu S."/>
        </authorList>
    </citation>
    <scope>NUCLEOTIDE SEQUENCE [LARGE SCALE GENOMIC DNA]</scope>
</reference>
<organism evidence="1 2">
    <name type="scientific">Plakobranchus ocellatus</name>
    <dbReference type="NCBI Taxonomy" id="259542"/>
    <lineage>
        <taxon>Eukaryota</taxon>
        <taxon>Metazoa</taxon>
        <taxon>Spiralia</taxon>
        <taxon>Lophotrochozoa</taxon>
        <taxon>Mollusca</taxon>
        <taxon>Gastropoda</taxon>
        <taxon>Heterobranchia</taxon>
        <taxon>Euthyneura</taxon>
        <taxon>Panpulmonata</taxon>
        <taxon>Sacoglossa</taxon>
        <taxon>Placobranchoidea</taxon>
        <taxon>Plakobranchidae</taxon>
        <taxon>Plakobranchus</taxon>
    </lineage>
</organism>
<gene>
    <name evidence="1" type="ORF">PoB_007062600</name>
</gene>
<accession>A0AAV4DIZ2</accession>
<dbReference type="Gene3D" id="3.30.420.10">
    <property type="entry name" value="Ribonuclease H-like superfamily/Ribonuclease H"/>
    <property type="match status" value="1"/>
</dbReference>
<dbReference type="GO" id="GO:0003676">
    <property type="term" value="F:nucleic acid binding"/>
    <property type="evidence" value="ECO:0007669"/>
    <property type="project" value="InterPro"/>
</dbReference>
<protein>
    <submittedName>
        <fullName evidence="1">Retrovirus-related pol polyprotein from transposon 412</fullName>
    </submittedName>
</protein>
<comment type="caution">
    <text evidence="1">The sequence shown here is derived from an EMBL/GenBank/DDBJ whole genome shotgun (WGS) entry which is preliminary data.</text>
</comment>